<feature type="compositionally biased region" description="Basic and acidic residues" evidence="1">
    <location>
        <begin position="59"/>
        <end position="68"/>
    </location>
</feature>
<evidence type="ECO:0000313" key="2">
    <source>
        <dbReference type="EMBL" id="KAJ8897194.1"/>
    </source>
</evidence>
<evidence type="ECO:0000256" key="1">
    <source>
        <dbReference type="SAM" id="MobiDB-lite"/>
    </source>
</evidence>
<dbReference type="EMBL" id="JARBHB010000001">
    <property type="protein sequence ID" value="KAJ8897194.1"/>
    <property type="molecule type" value="Genomic_DNA"/>
</dbReference>
<reference evidence="2 3" key="1">
    <citation type="submission" date="2023-02" db="EMBL/GenBank/DDBJ databases">
        <title>LHISI_Scaffold_Assembly.</title>
        <authorList>
            <person name="Stuart O.P."/>
            <person name="Cleave R."/>
            <person name="Magrath M.J.L."/>
            <person name="Mikheyev A.S."/>
        </authorList>
    </citation>
    <scope>NUCLEOTIDE SEQUENCE [LARGE SCALE GENOMIC DNA]</scope>
    <source>
        <strain evidence="2">Daus_M_001</strain>
        <tissue evidence="2">Leg muscle</tissue>
    </source>
</reference>
<gene>
    <name evidence="2" type="ORF">PR048_002540</name>
</gene>
<keyword evidence="3" id="KW-1185">Reference proteome</keyword>
<evidence type="ECO:0000313" key="3">
    <source>
        <dbReference type="Proteomes" id="UP001159363"/>
    </source>
</evidence>
<dbReference type="Proteomes" id="UP001159363">
    <property type="component" value="Chromosome 1"/>
</dbReference>
<feature type="region of interest" description="Disordered" evidence="1">
    <location>
        <begin position="43"/>
        <end position="68"/>
    </location>
</feature>
<accession>A0ABQ9IKK4</accession>
<proteinExistence type="predicted"/>
<protein>
    <submittedName>
        <fullName evidence="2">Uncharacterized protein</fullName>
    </submittedName>
</protein>
<organism evidence="2 3">
    <name type="scientific">Dryococelus australis</name>
    <dbReference type="NCBI Taxonomy" id="614101"/>
    <lineage>
        <taxon>Eukaryota</taxon>
        <taxon>Metazoa</taxon>
        <taxon>Ecdysozoa</taxon>
        <taxon>Arthropoda</taxon>
        <taxon>Hexapoda</taxon>
        <taxon>Insecta</taxon>
        <taxon>Pterygota</taxon>
        <taxon>Neoptera</taxon>
        <taxon>Polyneoptera</taxon>
        <taxon>Phasmatodea</taxon>
        <taxon>Verophasmatodea</taxon>
        <taxon>Anareolatae</taxon>
        <taxon>Phasmatidae</taxon>
        <taxon>Eurycanthinae</taxon>
        <taxon>Dryococelus</taxon>
    </lineage>
</organism>
<comment type="caution">
    <text evidence="2">The sequence shown here is derived from an EMBL/GenBank/DDBJ whole genome shotgun (WGS) entry which is preliminary data.</text>
</comment>
<name>A0ABQ9IKK4_9NEOP</name>
<sequence>MAIEHSGIVISTDFIKTKLLDMEGDVGDIGNAFAGKTFLDSGHSRHYQKRDGNNASNNRKNDRDLSSV</sequence>